<keyword evidence="2" id="KW-0732">Signal</keyword>
<dbReference type="AlphaFoldDB" id="A0A3P6UEJ7"/>
<dbReference type="EMBL" id="UYRV01025431">
    <property type="protein sequence ID" value="VDK77478.1"/>
    <property type="molecule type" value="Genomic_DNA"/>
</dbReference>
<evidence type="ECO:0000256" key="1">
    <source>
        <dbReference type="SAM" id="Phobius"/>
    </source>
</evidence>
<reference evidence="3 4" key="1">
    <citation type="submission" date="2018-11" db="EMBL/GenBank/DDBJ databases">
        <authorList>
            <consortium name="Pathogen Informatics"/>
        </authorList>
    </citation>
    <scope>NUCLEOTIDE SEQUENCE [LARGE SCALE GENOMIC DNA]</scope>
</reference>
<gene>
    <name evidence="3" type="ORF">CGOC_LOCUS7350</name>
</gene>
<protein>
    <recommendedName>
        <fullName evidence="5">Cation/H+ exchanger domain-containing protein</fullName>
    </recommendedName>
</protein>
<keyword evidence="1" id="KW-1133">Transmembrane helix</keyword>
<feature type="signal peptide" evidence="2">
    <location>
        <begin position="1"/>
        <end position="18"/>
    </location>
</feature>
<keyword evidence="1" id="KW-0812">Transmembrane</keyword>
<evidence type="ECO:0000256" key="2">
    <source>
        <dbReference type="SAM" id="SignalP"/>
    </source>
</evidence>
<evidence type="ECO:0000313" key="3">
    <source>
        <dbReference type="EMBL" id="VDK77478.1"/>
    </source>
</evidence>
<feature type="transmembrane region" description="Helical" evidence="1">
    <location>
        <begin position="75"/>
        <end position="97"/>
    </location>
</feature>
<feature type="chain" id="PRO_5018253141" description="Cation/H+ exchanger domain-containing protein" evidence="2">
    <location>
        <begin position="19"/>
        <end position="125"/>
    </location>
</feature>
<keyword evidence="4" id="KW-1185">Reference proteome</keyword>
<keyword evidence="1" id="KW-0472">Membrane</keyword>
<sequence>MQIAVFLSFSCLFGGECAFCEVRGIGLRNRRVLLSTDPPEEITIMFVFLNIIAERLIGEIVSVKYHISIVHYRMTFKYVVSITAARALFVYPLTFVLNLRRRPRIPRSYQHMLLFAGLRGAMAFA</sequence>
<dbReference type="OrthoDB" id="5868706at2759"/>
<evidence type="ECO:0008006" key="5">
    <source>
        <dbReference type="Google" id="ProtNLM"/>
    </source>
</evidence>
<dbReference type="Proteomes" id="UP000271889">
    <property type="component" value="Unassembled WGS sequence"/>
</dbReference>
<name>A0A3P6UEJ7_CYLGO</name>
<proteinExistence type="predicted"/>
<evidence type="ECO:0000313" key="4">
    <source>
        <dbReference type="Proteomes" id="UP000271889"/>
    </source>
</evidence>
<organism evidence="3 4">
    <name type="scientific">Cylicostephanus goldi</name>
    <name type="common">Nematode worm</name>
    <dbReference type="NCBI Taxonomy" id="71465"/>
    <lineage>
        <taxon>Eukaryota</taxon>
        <taxon>Metazoa</taxon>
        <taxon>Ecdysozoa</taxon>
        <taxon>Nematoda</taxon>
        <taxon>Chromadorea</taxon>
        <taxon>Rhabditida</taxon>
        <taxon>Rhabditina</taxon>
        <taxon>Rhabditomorpha</taxon>
        <taxon>Strongyloidea</taxon>
        <taxon>Strongylidae</taxon>
        <taxon>Cylicostephanus</taxon>
    </lineage>
</organism>
<feature type="non-terminal residue" evidence="3">
    <location>
        <position position="125"/>
    </location>
</feature>
<accession>A0A3P6UEJ7</accession>